<dbReference type="PANTHER" id="PTHR47565:SF2">
    <property type="entry name" value="CYTOCHROME C OXIDASE 19-1"/>
    <property type="match status" value="1"/>
</dbReference>
<evidence type="ECO:0000313" key="3">
    <source>
        <dbReference type="EMBL" id="OAY53050.1"/>
    </source>
</evidence>
<proteinExistence type="predicted"/>
<reference evidence="3" key="1">
    <citation type="submission" date="2016-02" db="EMBL/GenBank/DDBJ databases">
        <title>WGS assembly of Manihot esculenta.</title>
        <authorList>
            <person name="Bredeson J.V."/>
            <person name="Prochnik S.E."/>
            <person name="Lyons J.B."/>
            <person name="Schmutz J."/>
            <person name="Grimwood J."/>
            <person name="Vrebalov J."/>
            <person name="Bart R.S."/>
            <person name="Amuge T."/>
            <person name="Ferguson M.E."/>
            <person name="Green R."/>
            <person name="Putnam N."/>
            <person name="Stites J."/>
            <person name="Rounsley S."/>
            <person name="Rokhsar D.S."/>
        </authorList>
    </citation>
    <scope>NUCLEOTIDE SEQUENCE [LARGE SCALE GENOMIC DNA]</scope>
    <source>
        <tissue evidence="3">Leaf</tissue>
    </source>
</reference>
<evidence type="ECO:0000256" key="1">
    <source>
        <dbReference type="ARBA" id="ARBA00023157"/>
    </source>
</evidence>
<dbReference type="STRING" id="3983.A0A2C9W255"/>
<dbReference type="Pfam" id="PF06747">
    <property type="entry name" value="CHCH"/>
    <property type="match status" value="1"/>
</dbReference>
<dbReference type="PANTHER" id="PTHR47565">
    <property type="entry name" value="CYTOCHROME C OXIDASE 19-1"/>
    <property type="match status" value="1"/>
</dbReference>
<dbReference type="InterPro" id="IPR010625">
    <property type="entry name" value="CHCH"/>
</dbReference>
<name>A0A2C9W255_MANES</name>
<evidence type="ECO:0000259" key="2">
    <source>
        <dbReference type="Pfam" id="PF06747"/>
    </source>
</evidence>
<accession>A0A2C9W255</accession>
<organism evidence="3">
    <name type="scientific">Manihot esculenta</name>
    <name type="common">Cassava</name>
    <name type="synonym">Jatropha manihot</name>
    <dbReference type="NCBI Taxonomy" id="3983"/>
    <lineage>
        <taxon>Eukaryota</taxon>
        <taxon>Viridiplantae</taxon>
        <taxon>Streptophyta</taxon>
        <taxon>Embryophyta</taxon>
        <taxon>Tracheophyta</taxon>
        <taxon>Spermatophyta</taxon>
        <taxon>Magnoliopsida</taxon>
        <taxon>eudicotyledons</taxon>
        <taxon>Gunneridae</taxon>
        <taxon>Pentapetalae</taxon>
        <taxon>rosids</taxon>
        <taxon>fabids</taxon>
        <taxon>Malpighiales</taxon>
        <taxon>Euphorbiaceae</taxon>
        <taxon>Crotonoideae</taxon>
        <taxon>Manihoteae</taxon>
        <taxon>Manihot</taxon>
    </lineage>
</organism>
<dbReference type="SUPFAM" id="SSF47072">
    <property type="entry name" value="Cysteine alpha-hairpin motif"/>
    <property type="match status" value="1"/>
</dbReference>
<dbReference type="InterPro" id="IPR009069">
    <property type="entry name" value="Cys_alpha_HP_mot_SF"/>
</dbReference>
<feature type="domain" description="CHCH" evidence="2">
    <location>
        <begin position="4"/>
        <end position="38"/>
    </location>
</feature>
<sequence>MHECDLEKKDYINCLKSSGHQSEKCRHFSKKYLECRMENEGKSINSLGQNQNVELDGTARHVRTRVWEGNWFGSFWRKERKAD</sequence>
<gene>
    <name evidence="3" type="ORF">MANES_04G131800</name>
</gene>
<dbReference type="EMBL" id="CM004390">
    <property type="protein sequence ID" value="OAY53050.1"/>
    <property type="molecule type" value="Genomic_DNA"/>
</dbReference>
<keyword evidence="1" id="KW-1015">Disulfide bond</keyword>
<dbReference type="PROSITE" id="PS51808">
    <property type="entry name" value="CHCH"/>
    <property type="match status" value="1"/>
</dbReference>
<dbReference type="AlphaFoldDB" id="A0A2C9W255"/>
<protein>
    <recommendedName>
        <fullName evidence="2">CHCH domain-containing protein</fullName>
    </recommendedName>
</protein>